<dbReference type="Proteomes" id="UP001596023">
    <property type="component" value="Unassembled WGS sequence"/>
</dbReference>
<reference evidence="2" key="1">
    <citation type="journal article" date="2019" name="Int. J. Syst. Evol. Microbiol.">
        <title>The Global Catalogue of Microorganisms (GCM) 10K type strain sequencing project: providing services to taxonomists for standard genome sequencing and annotation.</title>
        <authorList>
            <consortium name="The Broad Institute Genomics Platform"/>
            <consortium name="The Broad Institute Genome Sequencing Center for Infectious Disease"/>
            <person name="Wu L."/>
            <person name="Ma J."/>
        </authorList>
    </citation>
    <scope>NUCLEOTIDE SEQUENCE [LARGE SCALE GENOMIC DNA]</scope>
    <source>
        <strain evidence="2">CCUG 66188</strain>
    </source>
</reference>
<accession>A0ABV9KVM3</accession>
<keyword evidence="2" id="KW-1185">Reference proteome</keyword>
<proteinExistence type="predicted"/>
<sequence length="60" mass="6519">MKKNSEDLKKEYVSPLIEIIEVDVEEGFAMSTGTEIKGAAHDFTTNSFGSRDGGSTMGDF</sequence>
<evidence type="ECO:0000313" key="1">
    <source>
        <dbReference type="EMBL" id="MFC4673844.1"/>
    </source>
</evidence>
<dbReference type="RefSeq" id="WP_379995532.1">
    <property type="nucleotide sequence ID" value="NZ_JBHSGN010000063.1"/>
</dbReference>
<organism evidence="1 2">
    <name type="scientific">Dysgonomonas termitidis</name>
    <dbReference type="NCBI Taxonomy" id="1516126"/>
    <lineage>
        <taxon>Bacteria</taxon>
        <taxon>Pseudomonadati</taxon>
        <taxon>Bacteroidota</taxon>
        <taxon>Bacteroidia</taxon>
        <taxon>Bacteroidales</taxon>
        <taxon>Dysgonomonadaceae</taxon>
        <taxon>Dysgonomonas</taxon>
    </lineage>
</organism>
<protein>
    <recommendedName>
        <fullName evidence="3">Lasso RiPP family leader peptide-containing protein</fullName>
    </recommendedName>
</protein>
<comment type="caution">
    <text evidence="1">The sequence shown here is derived from an EMBL/GenBank/DDBJ whole genome shotgun (WGS) entry which is preliminary data.</text>
</comment>
<name>A0ABV9KVM3_9BACT</name>
<dbReference type="EMBL" id="JBHSGN010000063">
    <property type="protein sequence ID" value="MFC4673844.1"/>
    <property type="molecule type" value="Genomic_DNA"/>
</dbReference>
<evidence type="ECO:0008006" key="3">
    <source>
        <dbReference type="Google" id="ProtNLM"/>
    </source>
</evidence>
<gene>
    <name evidence="1" type="ORF">ACFO6W_09085</name>
</gene>
<evidence type="ECO:0000313" key="2">
    <source>
        <dbReference type="Proteomes" id="UP001596023"/>
    </source>
</evidence>